<dbReference type="SUPFAM" id="SSF52833">
    <property type="entry name" value="Thioredoxin-like"/>
    <property type="match status" value="1"/>
</dbReference>
<organism evidence="2 3">
    <name type="scientific">Parapedobacter deserti</name>
    <dbReference type="NCBI Taxonomy" id="1912957"/>
    <lineage>
        <taxon>Bacteria</taxon>
        <taxon>Pseudomonadati</taxon>
        <taxon>Bacteroidota</taxon>
        <taxon>Sphingobacteriia</taxon>
        <taxon>Sphingobacteriales</taxon>
        <taxon>Sphingobacteriaceae</taxon>
        <taxon>Parapedobacter</taxon>
    </lineage>
</organism>
<reference evidence="3" key="1">
    <citation type="journal article" date="2019" name="Int. J. Syst. Evol. Microbiol.">
        <title>The Global Catalogue of Microorganisms (GCM) 10K type strain sequencing project: providing services to taxonomists for standard genome sequencing and annotation.</title>
        <authorList>
            <consortium name="The Broad Institute Genomics Platform"/>
            <consortium name="The Broad Institute Genome Sequencing Center for Infectious Disease"/>
            <person name="Wu L."/>
            <person name="Ma J."/>
        </authorList>
    </citation>
    <scope>NUCLEOTIDE SEQUENCE [LARGE SCALE GENOMIC DNA]</scope>
    <source>
        <strain evidence="3">KCTC 52416</strain>
    </source>
</reference>
<dbReference type="RefSeq" id="WP_379020490.1">
    <property type="nucleotide sequence ID" value="NZ_JBHRTA010000016.1"/>
</dbReference>
<dbReference type="Proteomes" id="UP001595526">
    <property type="component" value="Unassembled WGS sequence"/>
</dbReference>
<dbReference type="InterPro" id="IPR013766">
    <property type="entry name" value="Thioredoxin_domain"/>
</dbReference>
<feature type="domain" description="Thioredoxin" evidence="1">
    <location>
        <begin position="25"/>
        <end position="169"/>
    </location>
</feature>
<dbReference type="EMBL" id="JBHRTA010000016">
    <property type="protein sequence ID" value="MFC3197111.1"/>
    <property type="molecule type" value="Genomic_DNA"/>
</dbReference>
<accession>A0ABV7JK10</accession>
<sequence length="432" mass="49947">MKNLVSIIASLLLLLNTGYAQYKELSIGDTVPDFVLRNVYNHDTDTLCFSDLRGRLVILDFWNTTCLPCLKAFPKVDSLQCEFSENVQFLAVSSLGLAQTATFFDTRTFVHRPNIPFVTGDTVLHQLFPHVGVPYYVWIDSDGVVRHLTRRDEVTEEKLTMAIAKQHFSVRNTVTTSIRETLLDTAFQSDIAFGSYLVRHNSTKNLWLIKPLTSNCITLSGSVQVLYQFLYSRLGNIRFDPFQPQRTQLEARDKTRYSKPPELRNSSLDDWMDRHHYHYQCRVPDSWEGKIFDAVKTDFERYFPLRASIEKRSVDCLVLVRVDSVDRLASKGGPTLNTFFAQDPRSEKMDSIRHYLNGDFSWFSRSFGVTLEHFSSMPFFDETDYHGNVDISFSGESLDNPTEEGFQFELRRYGLDLVRETRRLDVLVLRDP</sequence>
<dbReference type="PANTHER" id="PTHR42852">
    <property type="entry name" value="THIOL:DISULFIDE INTERCHANGE PROTEIN DSBE"/>
    <property type="match status" value="1"/>
</dbReference>
<protein>
    <submittedName>
        <fullName evidence="2">TlpA family protein disulfide reductase</fullName>
    </submittedName>
</protein>
<dbReference type="InterPro" id="IPR050553">
    <property type="entry name" value="Thioredoxin_ResA/DsbE_sf"/>
</dbReference>
<dbReference type="Gene3D" id="3.40.30.10">
    <property type="entry name" value="Glutaredoxin"/>
    <property type="match status" value="1"/>
</dbReference>
<dbReference type="PANTHER" id="PTHR42852:SF17">
    <property type="entry name" value="THIOREDOXIN-LIKE PROTEIN HI_1115"/>
    <property type="match status" value="1"/>
</dbReference>
<proteinExistence type="predicted"/>
<dbReference type="InterPro" id="IPR000866">
    <property type="entry name" value="AhpC/TSA"/>
</dbReference>
<evidence type="ECO:0000313" key="2">
    <source>
        <dbReference type="EMBL" id="MFC3197111.1"/>
    </source>
</evidence>
<dbReference type="CDD" id="cd02966">
    <property type="entry name" value="TlpA_like_family"/>
    <property type="match status" value="1"/>
</dbReference>
<dbReference type="PROSITE" id="PS51352">
    <property type="entry name" value="THIOREDOXIN_2"/>
    <property type="match status" value="1"/>
</dbReference>
<comment type="caution">
    <text evidence="2">The sequence shown here is derived from an EMBL/GenBank/DDBJ whole genome shotgun (WGS) entry which is preliminary data.</text>
</comment>
<evidence type="ECO:0000313" key="3">
    <source>
        <dbReference type="Proteomes" id="UP001595526"/>
    </source>
</evidence>
<keyword evidence="3" id="KW-1185">Reference proteome</keyword>
<dbReference type="InterPro" id="IPR036249">
    <property type="entry name" value="Thioredoxin-like_sf"/>
</dbReference>
<evidence type="ECO:0000259" key="1">
    <source>
        <dbReference type="PROSITE" id="PS51352"/>
    </source>
</evidence>
<gene>
    <name evidence="2" type="ORF">ACFOET_05775</name>
</gene>
<name>A0ABV7JK10_9SPHI</name>
<dbReference type="Pfam" id="PF00578">
    <property type="entry name" value="AhpC-TSA"/>
    <property type="match status" value="1"/>
</dbReference>